<protein>
    <submittedName>
        <fullName evidence="5">Topless-related protein 3-like</fullName>
    </submittedName>
</protein>
<keyword evidence="2" id="KW-0677">Repeat</keyword>
<name>A0A2K3NU24_TRIPR</name>
<dbReference type="Gene3D" id="2.130.10.10">
    <property type="entry name" value="YVTN repeat-like/Quinoprotein amine dehydrogenase"/>
    <property type="match status" value="1"/>
</dbReference>
<keyword evidence="1 3" id="KW-0853">WD repeat</keyword>
<evidence type="ECO:0000259" key="4">
    <source>
        <dbReference type="Pfam" id="PF21359"/>
    </source>
</evidence>
<feature type="repeat" description="WD" evidence="3">
    <location>
        <begin position="376"/>
        <end position="417"/>
    </location>
</feature>
<dbReference type="PROSITE" id="PS50294">
    <property type="entry name" value="WD_REPEATS_REGION"/>
    <property type="match status" value="1"/>
</dbReference>
<evidence type="ECO:0000256" key="2">
    <source>
        <dbReference type="ARBA" id="ARBA00022737"/>
    </source>
</evidence>
<dbReference type="PANTHER" id="PTHR44083">
    <property type="entry name" value="TOPLESS-RELATED PROTEIN 1-RELATED"/>
    <property type="match status" value="1"/>
</dbReference>
<dbReference type="InterPro" id="IPR036322">
    <property type="entry name" value="WD40_repeat_dom_sf"/>
</dbReference>
<sequence length="560" mass="61963">MEALSLNQEMMVLVLQFLDEENLKETLHNNDKIRAVEILAKDLKIFSTYDQALYKQLTNLITLDNLRLNWQHMLCRNPQQSPHIATILTDHSCDQPNAANHRSRAVVPFLSAAVAPKANALPAWMVNGNPSSSSRPLVARKALALPGPSNLANILRHTRTPITHAPVRDHEIRRLMLPPTFAETEADIAMARSMENGRNSNDVSKPWKLKEIVHHTQCRSATMPESIGPGNKQVCLLYTKPGTALLALGSKGVMKMWNWRLTKSNPTGKEMTRAKHEQLTPKKGIFMTNDVPNNKDAIPCLDISNNDSYGLAACGGIVSLFKMVSSYKVLHQFMSPPPAATCIAFIPQDNNIAAIGREDSVIHIFSIRHGEVIAELKGHQKHITSIAFSLRQNIMVSASADAQLISWNMNAWSMNKSSSIQLRTGENAALSETKVQFHSNQELLLACHETRLVIYDASRMQPIIHWLPQDDGLSACAISSATYSANFEQIYATFTDGNIGIFDAGCLILRRRIAPSAYLYQTPSTSQNVYPLVVAANPKVPNQFAIALSDGTIKIIDPVE</sequence>
<feature type="domain" description="TOPLESS zinc finger" evidence="4">
    <location>
        <begin position="60"/>
        <end position="93"/>
    </location>
</feature>
<dbReference type="InterPro" id="IPR001680">
    <property type="entry name" value="WD40_rpt"/>
</dbReference>
<comment type="caution">
    <text evidence="5">The sequence shown here is derived from an EMBL/GenBank/DDBJ whole genome shotgun (WGS) entry which is preliminary data.</text>
</comment>
<dbReference type="Pfam" id="PF21359">
    <property type="entry name" value="zf_topless"/>
    <property type="match status" value="1"/>
</dbReference>
<dbReference type="InterPro" id="IPR048419">
    <property type="entry name" value="Topless_Znf"/>
</dbReference>
<reference evidence="5 6" key="2">
    <citation type="journal article" date="2017" name="Front. Plant Sci.">
        <title>Gene Classification and Mining of Molecular Markers Useful in Red Clover (Trifolium pratense) Breeding.</title>
        <authorList>
            <person name="Istvanek J."/>
            <person name="Dluhosova J."/>
            <person name="Dluhos P."/>
            <person name="Patkova L."/>
            <person name="Nedelnik J."/>
            <person name="Repkova J."/>
        </authorList>
    </citation>
    <scope>NUCLEOTIDE SEQUENCE [LARGE SCALE GENOMIC DNA]</scope>
    <source>
        <strain evidence="6">cv. Tatra</strain>
        <tissue evidence="5">Young leaves</tissue>
    </source>
</reference>
<gene>
    <name evidence="5" type="ORF">L195_g003008</name>
</gene>
<dbReference type="PANTHER" id="PTHR44083:SF43">
    <property type="entry name" value="TRANSDUCIN FAMILY PROTEIN_WD-40 REPEAT PROTEIN"/>
    <property type="match status" value="1"/>
</dbReference>
<evidence type="ECO:0000256" key="1">
    <source>
        <dbReference type="ARBA" id="ARBA00022574"/>
    </source>
</evidence>
<dbReference type="PROSITE" id="PS50082">
    <property type="entry name" value="WD_REPEATS_2"/>
    <property type="match status" value="1"/>
</dbReference>
<reference evidence="5 6" key="1">
    <citation type="journal article" date="2014" name="Am. J. Bot.">
        <title>Genome assembly and annotation for red clover (Trifolium pratense; Fabaceae).</title>
        <authorList>
            <person name="Istvanek J."/>
            <person name="Jaros M."/>
            <person name="Krenek A."/>
            <person name="Repkova J."/>
        </authorList>
    </citation>
    <scope>NUCLEOTIDE SEQUENCE [LARGE SCALE GENOMIC DNA]</scope>
    <source>
        <strain evidence="6">cv. Tatra</strain>
        <tissue evidence="5">Young leaves</tissue>
    </source>
</reference>
<accession>A0A2K3NU24</accession>
<dbReference type="SMART" id="SM00320">
    <property type="entry name" value="WD40"/>
    <property type="match status" value="4"/>
</dbReference>
<evidence type="ECO:0000256" key="3">
    <source>
        <dbReference type="PROSITE-ProRule" id="PRU00221"/>
    </source>
</evidence>
<proteinExistence type="predicted"/>
<evidence type="ECO:0000313" key="5">
    <source>
        <dbReference type="EMBL" id="PNY06539.1"/>
    </source>
</evidence>
<dbReference type="AlphaFoldDB" id="A0A2K3NU24"/>
<organism evidence="5 6">
    <name type="scientific">Trifolium pratense</name>
    <name type="common">Red clover</name>
    <dbReference type="NCBI Taxonomy" id="57577"/>
    <lineage>
        <taxon>Eukaryota</taxon>
        <taxon>Viridiplantae</taxon>
        <taxon>Streptophyta</taxon>
        <taxon>Embryophyta</taxon>
        <taxon>Tracheophyta</taxon>
        <taxon>Spermatophyta</taxon>
        <taxon>Magnoliopsida</taxon>
        <taxon>eudicotyledons</taxon>
        <taxon>Gunneridae</taxon>
        <taxon>Pentapetalae</taxon>
        <taxon>rosids</taxon>
        <taxon>fabids</taxon>
        <taxon>Fabales</taxon>
        <taxon>Fabaceae</taxon>
        <taxon>Papilionoideae</taxon>
        <taxon>50 kb inversion clade</taxon>
        <taxon>NPAAA clade</taxon>
        <taxon>Hologalegina</taxon>
        <taxon>IRL clade</taxon>
        <taxon>Trifolieae</taxon>
        <taxon>Trifolium</taxon>
    </lineage>
</organism>
<dbReference type="InterPro" id="IPR019775">
    <property type="entry name" value="WD40_repeat_CS"/>
</dbReference>
<dbReference type="Proteomes" id="UP000236291">
    <property type="component" value="Unassembled WGS sequence"/>
</dbReference>
<dbReference type="InterPro" id="IPR027728">
    <property type="entry name" value="Topless_fam"/>
</dbReference>
<dbReference type="STRING" id="57577.A0A2K3NU24"/>
<dbReference type="GO" id="GO:0006355">
    <property type="term" value="P:regulation of DNA-templated transcription"/>
    <property type="evidence" value="ECO:0007669"/>
    <property type="project" value="InterPro"/>
</dbReference>
<dbReference type="SUPFAM" id="SSF50978">
    <property type="entry name" value="WD40 repeat-like"/>
    <property type="match status" value="1"/>
</dbReference>
<evidence type="ECO:0000313" key="6">
    <source>
        <dbReference type="Proteomes" id="UP000236291"/>
    </source>
</evidence>
<dbReference type="PROSITE" id="PS00678">
    <property type="entry name" value="WD_REPEATS_1"/>
    <property type="match status" value="1"/>
</dbReference>
<dbReference type="InterPro" id="IPR015943">
    <property type="entry name" value="WD40/YVTN_repeat-like_dom_sf"/>
</dbReference>
<dbReference type="Pfam" id="PF00400">
    <property type="entry name" value="WD40"/>
    <property type="match status" value="1"/>
</dbReference>
<dbReference type="EMBL" id="ASHM01001360">
    <property type="protein sequence ID" value="PNY06539.1"/>
    <property type="molecule type" value="Genomic_DNA"/>
</dbReference>